<dbReference type="RefSeq" id="WP_040048019.1">
    <property type="nucleotide sequence ID" value="NZ_JWIR02000026.1"/>
</dbReference>
<protein>
    <submittedName>
        <fullName evidence="2">Transposase</fullName>
    </submittedName>
</protein>
<dbReference type="InterPro" id="IPR024445">
    <property type="entry name" value="Tnp_ISXO2-like"/>
</dbReference>
<dbReference type="EMBL" id="JWIR02000026">
    <property type="protein sequence ID" value="KKB40832.1"/>
    <property type="molecule type" value="Genomic_DNA"/>
</dbReference>
<dbReference type="PANTHER" id="PTHR33293">
    <property type="entry name" value="INSERTION ELEMENT IS1 1 PROTEIN INSB-RELATED"/>
    <property type="match status" value="1"/>
</dbReference>
<proteinExistence type="predicted"/>
<comment type="caution">
    <text evidence="2">The sequence shown here is derived from an EMBL/GenBank/DDBJ whole genome shotgun (WGS) entry which is preliminary data.</text>
</comment>
<dbReference type="OrthoDB" id="9802985at2"/>
<dbReference type="NCBIfam" id="NF033547">
    <property type="entry name" value="transpos_IS1595"/>
    <property type="match status" value="1"/>
</dbReference>
<evidence type="ECO:0000259" key="1">
    <source>
        <dbReference type="SMART" id="SM01126"/>
    </source>
</evidence>
<dbReference type="Proteomes" id="UP000031563">
    <property type="component" value="Unassembled WGS sequence"/>
</dbReference>
<dbReference type="SMART" id="SM01126">
    <property type="entry name" value="DDE_Tnp_IS1595"/>
    <property type="match status" value="1"/>
</dbReference>
<dbReference type="Pfam" id="PF12762">
    <property type="entry name" value="DDE_Tnp_IS1595"/>
    <property type="match status" value="1"/>
</dbReference>
<accession>A0A0F5I6N3</accession>
<keyword evidence="3" id="KW-1185">Reference proteome</keyword>
<dbReference type="InterPro" id="IPR051354">
    <property type="entry name" value="Transposase_27_IS1"/>
</dbReference>
<gene>
    <name evidence="2" type="ORF">QY95_01144</name>
</gene>
<evidence type="ECO:0000313" key="2">
    <source>
        <dbReference type="EMBL" id="KKB40832.1"/>
    </source>
</evidence>
<feature type="domain" description="ISXO2-like transposase" evidence="1">
    <location>
        <begin position="145"/>
        <end position="304"/>
    </location>
</feature>
<organism evidence="2 3">
    <name type="scientific">Bacillus thermotolerans</name>
    <name type="common">Quasibacillus thermotolerans</name>
    <dbReference type="NCBI Taxonomy" id="1221996"/>
    <lineage>
        <taxon>Bacteria</taxon>
        <taxon>Bacillati</taxon>
        <taxon>Bacillota</taxon>
        <taxon>Bacilli</taxon>
        <taxon>Bacillales</taxon>
        <taxon>Bacillaceae</taxon>
        <taxon>Bacillus</taxon>
    </lineage>
</organism>
<evidence type="ECO:0000313" key="3">
    <source>
        <dbReference type="Proteomes" id="UP000031563"/>
    </source>
</evidence>
<sequence length="336" mass="39261">MWKDVYEEFSELTKSEQMALFDAMKQDLFPEEPDKITKLLKTIREARFSSGMACVHCGSTSVKRNGKYRSRQRYLCKDCHKTFNDMTNTPFAGSRYPEKWIKYIELMVEGYTLPKIAEKLQIHISTAFYWRHKILNSLGSLGFNQLQGIVESDETFFRESLKGRREITHRKAKKRGEKDKKRGISNLKIAVVVAQDRNGNMIARKAGTGRVKAEEIDTVIGEYIHPSALLCTDTATNYKKFAKLKGLLHETVNERQKQRVKKGIFHIQHVNNFHNRLKGWLERFQGVGTHYLDNYLYWFRWLELGKDLAFDKRVEQMFISACQKSNHTTVEMLRCA</sequence>
<name>A0A0F5I6N3_BACTR</name>
<dbReference type="PANTHER" id="PTHR33293:SF1">
    <property type="entry name" value="INSERTION ELEMENT IS1 1 PROTEIN INSB-RELATED"/>
    <property type="match status" value="1"/>
</dbReference>
<reference evidence="2" key="1">
    <citation type="submission" date="2015-02" db="EMBL/GenBank/DDBJ databases">
        <title>Genome Assembly of Bacillaceae bacterium MTCC 8252.</title>
        <authorList>
            <person name="Verma A."/>
            <person name="Khatri I."/>
            <person name="Mual P."/>
            <person name="Subramanian S."/>
            <person name="Krishnamurthi S."/>
        </authorList>
    </citation>
    <scope>NUCLEOTIDE SEQUENCE [LARGE SCALE GENOMIC DNA]</scope>
    <source>
        <strain evidence="2">MTCC 8252</strain>
    </source>
</reference>
<dbReference type="AlphaFoldDB" id="A0A0F5I6N3"/>